<accession>B3P496</accession>
<feature type="region of interest" description="Disordered" evidence="1">
    <location>
        <begin position="58"/>
        <end position="118"/>
    </location>
</feature>
<dbReference type="HOGENOM" id="CLU_2075547_0_0_1"/>
<dbReference type="OMA" id="KPKMPQL"/>
<name>B3P496_DROER</name>
<organism evidence="2 3">
    <name type="scientific">Drosophila erecta</name>
    <name type="common">Fruit fly</name>
    <dbReference type="NCBI Taxonomy" id="7220"/>
    <lineage>
        <taxon>Eukaryota</taxon>
        <taxon>Metazoa</taxon>
        <taxon>Ecdysozoa</taxon>
        <taxon>Arthropoda</taxon>
        <taxon>Hexapoda</taxon>
        <taxon>Insecta</taxon>
        <taxon>Pterygota</taxon>
        <taxon>Neoptera</taxon>
        <taxon>Endopterygota</taxon>
        <taxon>Diptera</taxon>
        <taxon>Brachycera</taxon>
        <taxon>Muscomorpha</taxon>
        <taxon>Ephydroidea</taxon>
        <taxon>Drosophilidae</taxon>
        <taxon>Drosophila</taxon>
        <taxon>Sophophora</taxon>
    </lineage>
</organism>
<evidence type="ECO:0000313" key="2">
    <source>
        <dbReference type="EMBL" id="EDV49341.1"/>
    </source>
</evidence>
<gene>
    <name evidence="2" type="primary">Dere\GG17115</name>
    <name evidence="2" type="ORF">Dere_GG17115</name>
</gene>
<reference evidence="2 3" key="2">
    <citation type="journal article" date="2008" name="Bioinformatics">
        <title>Assembly reconciliation.</title>
        <authorList>
            <person name="Zimin A.V."/>
            <person name="Smith D.R."/>
            <person name="Sutton G."/>
            <person name="Yorke J.A."/>
        </authorList>
    </citation>
    <scope>NUCLEOTIDE SEQUENCE [LARGE SCALE GENOMIC DNA]</scope>
    <source>
        <strain evidence="2 3">TSC#14021-0224.01</strain>
    </source>
</reference>
<dbReference type="EMBL" id="CH954181">
    <property type="protein sequence ID" value="EDV49341.1"/>
    <property type="molecule type" value="Genomic_DNA"/>
</dbReference>
<proteinExistence type="predicted"/>
<feature type="compositionally biased region" description="Gly residues" evidence="1">
    <location>
        <begin position="97"/>
        <end position="107"/>
    </location>
</feature>
<protein>
    <submittedName>
        <fullName evidence="2">GG17115</fullName>
    </submittedName>
</protein>
<dbReference type="PhylomeDB" id="B3P496"/>
<feature type="compositionally biased region" description="Basic residues" evidence="1">
    <location>
        <begin position="109"/>
        <end position="118"/>
    </location>
</feature>
<dbReference type="Proteomes" id="UP000008711">
    <property type="component" value="Unassembled WGS sequence"/>
</dbReference>
<evidence type="ECO:0000256" key="1">
    <source>
        <dbReference type="SAM" id="MobiDB-lite"/>
    </source>
</evidence>
<keyword evidence="3" id="KW-1185">Reference proteome</keyword>
<reference evidence="2 3" key="1">
    <citation type="journal article" date="2007" name="Nature">
        <title>Evolution of genes and genomes on the Drosophila phylogeny.</title>
        <authorList>
            <consortium name="Drosophila 12 Genomes Consortium"/>
            <person name="Clark A.G."/>
            <person name="Eisen M.B."/>
            <person name="Smith D.R."/>
            <person name="Bergman C.M."/>
            <person name="Oliver B."/>
            <person name="Markow T.A."/>
            <person name="Kaufman T.C."/>
            <person name="Kellis M."/>
            <person name="Gelbart W."/>
            <person name="Iyer V.N."/>
            <person name="Pollard D.A."/>
            <person name="Sackton T.B."/>
            <person name="Larracuente A.M."/>
            <person name="Singh N.D."/>
            <person name="Abad J.P."/>
            <person name="Abt D.N."/>
            <person name="Adryan B."/>
            <person name="Aguade M."/>
            <person name="Akashi H."/>
            <person name="Anderson W.W."/>
            <person name="Aquadro C.F."/>
            <person name="Ardell D.H."/>
            <person name="Arguello R."/>
            <person name="Artieri C.G."/>
            <person name="Barbash D.A."/>
            <person name="Barker D."/>
            <person name="Barsanti P."/>
            <person name="Batterham P."/>
            <person name="Batzoglou S."/>
            <person name="Begun D."/>
            <person name="Bhutkar A."/>
            <person name="Blanco E."/>
            <person name="Bosak S.A."/>
            <person name="Bradley R.K."/>
            <person name="Brand A.D."/>
            <person name="Brent M.R."/>
            <person name="Brooks A.N."/>
            <person name="Brown R.H."/>
            <person name="Butlin R.K."/>
            <person name="Caggese C."/>
            <person name="Calvi B.R."/>
            <person name="Bernardo de Carvalho A."/>
            <person name="Caspi A."/>
            <person name="Castrezana S."/>
            <person name="Celniker S.E."/>
            <person name="Chang J.L."/>
            <person name="Chapple C."/>
            <person name="Chatterji S."/>
            <person name="Chinwalla A."/>
            <person name="Civetta A."/>
            <person name="Clifton S.W."/>
            <person name="Comeron J.M."/>
            <person name="Costello J.C."/>
            <person name="Coyne J.A."/>
            <person name="Daub J."/>
            <person name="David R.G."/>
            <person name="Delcher A.L."/>
            <person name="Delehaunty K."/>
            <person name="Do C.B."/>
            <person name="Ebling H."/>
            <person name="Edwards K."/>
            <person name="Eickbush T."/>
            <person name="Evans J.D."/>
            <person name="Filipski A."/>
            <person name="Findeiss S."/>
            <person name="Freyhult E."/>
            <person name="Fulton L."/>
            <person name="Fulton R."/>
            <person name="Garcia A.C."/>
            <person name="Gardiner A."/>
            <person name="Garfield D.A."/>
            <person name="Garvin B.E."/>
            <person name="Gibson G."/>
            <person name="Gilbert D."/>
            <person name="Gnerre S."/>
            <person name="Godfrey J."/>
            <person name="Good R."/>
            <person name="Gotea V."/>
            <person name="Gravely B."/>
            <person name="Greenberg A.J."/>
            <person name="Griffiths-Jones S."/>
            <person name="Gross S."/>
            <person name="Guigo R."/>
            <person name="Gustafson E.A."/>
            <person name="Haerty W."/>
            <person name="Hahn M.W."/>
            <person name="Halligan D.L."/>
            <person name="Halpern A.L."/>
            <person name="Halter G.M."/>
            <person name="Han M.V."/>
            <person name="Heger A."/>
            <person name="Hillier L."/>
            <person name="Hinrichs A.S."/>
            <person name="Holmes I."/>
            <person name="Hoskins R.A."/>
            <person name="Hubisz M.J."/>
            <person name="Hultmark D."/>
            <person name="Huntley M.A."/>
            <person name="Jaffe D.B."/>
            <person name="Jagadeeshan S."/>
            <person name="Jeck W.R."/>
            <person name="Johnson J."/>
            <person name="Jones C.D."/>
            <person name="Jordan W.C."/>
            <person name="Karpen G.H."/>
            <person name="Kataoka E."/>
            <person name="Keightley P.D."/>
            <person name="Kheradpour P."/>
            <person name="Kirkness E.F."/>
            <person name="Koerich L.B."/>
            <person name="Kristiansen K."/>
            <person name="Kudrna D."/>
            <person name="Kulathinal R.J."/>
            <person name="Kumar S."/>
            <person name="Kwok R."/>
            <person name="Lander E."/>
            <person name="Langley C.H."/>
            <person name="Lapoint R."/>
            <person name="Lazzaro B.P."/>
            <person name="Lee S.J."/>
            <person name="Levesque L."/>
            <person name="Li R."/>
            <person name="Lin C.F."/>
            <person name="Lin M.F."/>
            <person name="Lindblad-Toh K."/>
            <person name="Llopart A."/>
            <person name="Long M."/>
            <person name="Low L."/>
            <person name="Lozovsky E."/>
            <person name="Lu J."/>
            <person name="Luo M."/>
            <person name="Machado C.A."/>
            <person name="Makalowski W."/>
            <person name="Marzo M."/>
            <person name="Matsuda M."/>
            <person name="Matzkin L."/>
            <person name="McAllister B."/>
            <person name="McBride C.S."/>
            <person name="McKernan B."/>
            <person name="McKernan K."/>
            <person name="Mendez-Lago M."/>
            <person name="Minx P."/>
            <person name="Mollenhauer M.U."/>
            <person name="Montooth K."/>
            <person name="Mount S.M."/>
            <person name="Mu X."/>
            <person name="Myers E."/>
            <person name="Negre B."/>
            <person name="Newfeld S."/>
            <person name="Nielsen R."/>
            <person name="Noor M.A."/>
            <person name="O'Grady P."/>
            <person name="Pachter L."/>
            <person name="Papaceit M."/>
            <person name="Parisi M.J."/>
            <person name="Parisi M."/>
            <person name="Parts L."/>
            <person name="Pedersen J.S."/>
            <person name="Pesole G."/>
            <person name="Phillippy A.M."/>
            <person name="Ponting C.P."/>
            <person name="Pop M."/>
            <person name="Porcelli D."/>
            <person name="Powell J.R."/>
            <person name="Prohaska S."/>
            <person name="Pruitt K."/>
            <person name="Puig M."/>
            <person name="Quesneville H."/>
            <person name="Ram K.R."/>
            <person name="Rand D."/>
            <person name="Rasmussen M.D."/>
            <person name="Reed L.K."/>
            <person name="Reenan R."/>
            <person name="Reily A."/>
            <person name="Remington K.A."/>
            <person name="Rieger T.T."/>
            <person name="Ritchie M.G."/>
            <person name="Robin C."/>
            <person name="Rogers Y.H."/>
            <person name="Rohde C."/>
            <person name="Rozas J."/>
            <person name="Rubenfield M.J."/>
            <person name="Ruiz A."/>
            <person name="Russo S."/>
            <person name="Salzberg S.L."/>
            <person name="Sanchez-Gracia A."/>
            <person name="Saranga D.J."/>
            <person name="Sato H."/>
            <person name="Schaeffer S.W."/>
            <person name="Schatz M.C."/>
            <person name="Schlenke T."/>
            <person name="Schwartz R."/>
            <person name="Segarra C."/>
            <person name="Singh R.S."/>
            <person name="Sirot L."/>
            <person name="Sirota M."/>
            <person name="Sisneros N.B."/>
            <person name="Smith C.D."/>
            <person name="Smith T.F."/>
            <person name="Spieth J."/>
            <person name="Stage D.E."/>
            <person name="Stark A."/>
            <person name="Stephan W."/>
            <person name="Strausberg R.L."/>
            <person name="Strempel S."/>
            <person name="Sturgill D."/>
            <person name="Sutton G."/>
            <person name="Sutton G.G."/>
            <person name="Tao W."/>
            <person name="Teichmann S."/>
            <person name="Tobari Y.N."/>
            <person name="Tomimura Y."/>
            <person name="Tsolas J.M."/>
            <person name="Valente V.L."/>
            <person name="Venter E."/>
            <person name="Venter J.C."/>
            <person name="Vicario S."/>
            <person name="Vieira F.G."/>
            <person name="Vilella A.J."/>
            <person name="Villasante A."/>
            <person name="Walenz B."/>
            <person name="Wang J."/>
            <person name="Wasserman M."/>
            <person name="Watts T."/>
            <person name="Wilson D."/>
            <person name="Wilson R.K."/>
            <person name="Wing R.A."/>
            <person name="Wolfner M.F."/>
            <person name="Wong A."/>
            <person name="Wong G.K."/>
            <person name="Wu C.I."/>
            <person name="Wu G."/>
            <person name="Yamamoto D."/>
            <person name="Yang H.P."/>
            <person name="Yang S.P."/>
            <person name="Yorke J.A."/>
            <person name="Yoshida K."/>
            <person name="Zdobnov E."/>
            <person name="Zhang P."/>
            <person name="Zhang Y."/>
            <person name="Zimin A.V."/>
            <person name="Baldwin J."/>
            <person name="Abdouelleil A."/>
            <person name="Abdulkadir J."/>
            <person name="Abebe A."/>
            <person name="Abera B."/>
            <person name="Abreu J."/>
            <person name="Acer S.C."/>
            <person name="Aftuck L."/>
            <person name="Alexander A."/>
            <person name="An P."/>
            <person name="Anderson E."/>
            <person name="Anderson S."/>
            <person name="Arachi H."/>
            <person name="Azer M."/>
            <person name="Bachantsang P."/>
            <person name="Barry A."/>
            <person name="Bayul T."/>
            <person name="Berlin A."/>
            <person name="Bessette D."/>
            <person name="Bloom T."/>
            <person name="Blye J."/>
            <person name="Boguslavskiy L."/>
            <person name="Bonnet C."/>
            <person name="Boukhgalter B."/>
            <person name="Bourzgui I."/>
            <person name="Brown A."/>
            <person name="Cahill P."/>
            <person name="Channer S."/>
            <person name="Cheshatsang Y."/>
            <person name="Chuda L."/>
            <person name="Citroen M."/>
            <person name="Collymore A."/>
            <person name="Cooke P."/>
            <person name="Costello M."/>
            <person name="D'Aco K."/>
            <person name="Daza R."/>
            <person name="De Haan G."/>
            <person name="DeGray S."/>
            <person name="DeMaso C."/>
            <person name="Dhargay N."/>
            <person name="Dooley K."/>
            <person name="Dooley E."/>
            <person name="Doricent M."/>
            <person name="Dorje P."/>
            <person name="Dorjee K."/>
            <person name="Dupes A."/>
            <person name="Elong R."/>
            <person name="Falk J."/>
            <person name="Farina A."/>
            <person name="Faro S."/>
            <person name="Ferguson D."/>
            <person name="Fisher S."/>
            <person name="Foley C.D."/>
            <person name="Franke A."/>
            <person name="Friedrich D."/>
            <person name="Gadbois L."/>
            <person name="Gearin G."/>
            <person name="Gearin C.R."/>
            <person name="Giannoukos G."/>
            <person name="Goode T."/>
            <person name="Graham J."/>
            <person name="Grandbois E."/>
            <person name="Grewal S."/>
            <person name="Gyaltsen K."/>
            <person name="Hafez N."/>
            <person name="Hagos B."/>
            <person name="Hall J."/>
            <person name="Henson C."/>
            <person name="Hollinger A."/>
            <person name="Honan T."/>
            <person name="Huard M.D."/>
            <person name="Hughes L."/>
            <person name="Hurhula B."/>
            <person name="Husby M.E."/>
            <person name="Kamat A."/>
            <person name="Kanga B."/>
            <person name="Kashin S."/>
            <person name="Khazanovich D."/>
            <person name="Kisner P."/>
            <person name="Lance K."/>
            <person name="Lara M."/>
            <person name="Lee W."/>
            <person name="Lennon N."/>
            <person name="Letendre F."/>
            <person name="LeVine R."/>
            <person name="Lipovsky A."/>
            <person name="Liu X."/>
            <person name="Liu J."/>
            <person name="Liu S."/>
            <person name="Lokyitsang T."/>
            <person name="Lokyitsang Y."/>
            <person name="Lubonja R."/>
            <person name="Lui A."/>
            <person name="MacDonald P."/>
            <person name="Magnisalis V."/>
            <person name="Maru K."/>
            <person name="Matthews C."/>
            <person name="McCusker W."/>
            <person name="McDonough S."/>
            <person name="Mehta T."/>
            <person name="Meldrim J."/>
            <person name="Meneus L."/>
            <person name="Mihai O."/>
            <person name="Mihalev A."/>
            <person name="Mihova T."/>
            <person name="Mittelman R."/>
            <person name="Mlenga V."/>
            <person name="Montmayeur A."/>
            <person name="Mulrain L."/>
            <person name="Navidi A."/>
            <person name="Naylor J."/>
            <person name="Negash T."/>
            <person name="Nguyen T."/>
            <person name="Nguyen N."/>
            <person name="Nicol R."/>
            <person name="Norbu C."/>
            <person name="Norbu N."/>
            <person name="Novod N."/>
            <person name="O'Neill B."/>
            <person name="Osman S."/>
            <person name="Markiewicz E."/>
            <person name="Oyono O.L."/>
            <person name="Patti C."/>
            <person name="Phunkhang P."/>
            <person name="Pierre F."/>
            <person name="Priest M."/>
            <person name="Raghuraman S."/>
            <person name="Rege F."/>
            <person name="Reyes R."/>
            <person name="Rise C."/>
            <person name="Rogov P."/>
            <person name="Ross K."/>
            <person name="Ryan E."/>
            <person name="Settipalli S."/>
            <person name="Shea T."/>
            <person name="Sherpa N."/>
            <person name="Shi L."/>
            <person name="Shih D."/>
            <person name="Sparrow T."/>
            <person name="Spaulding J."/>
            <person name="Stalker J."/>
            <person name="Stange-Thomann N."/>
            <person name="Stavropoulos S."/>
            <person name="Stone C."/>
            <person name="Strader C."/>
            <person name="Tesfaye S."/>
            <person name="Thomson T."/>
            <person name="Thoulutsang Y."/>
            <person name="Thoulutsang D."/>
            <person name="Topham K."/>
            <person name="Topping I."/>
            <person name="Tsamla T."/>
            <person name="Vassiliev H."/>
            <person name="Vo A."/>
            <person name="Wangchuk T."/>
            <person name="Wangdi T."/>
            <person name="Weiand M."/>
            <person name="Wilkinson J."/>
            <person name="Wilson A."/>
            <person name="Yadav S."/>
            <person name="Young G."/>
            <person name="Yu Q."/>
            <person name="Zembek L."/>
            <person name="Zhong D."/>
            <person name="Zimmer A."/>
            <person name="Zwirko Z."/>
            <person name="Jaffe D.B."/>
            <person name="Alvarez P."/>
            <person name="Brockman W."/>
            <person name="Butler J."/>
            <person name="Chin C."/>
            <person name="Gnerre S."/>
            <person name="Grabherr M."/>
            <person name="Kleber M."/>
            <person name="Mauceli E."/>
            <person name="MacCallum I."/>
        </authorList>
    </citation>
    <scope>NUCLEOTIDE SEQUENCE [LARGE SCALE GENOMIC DNA]</scope>
    <source>
        <strain evidence="2 3">TSC#14021-0224.01</strain>
    </source>
</reference>
<dbReference type="AlphaFoldDB" id="B3P496"/>
<sequence>MADWRLNAFLIRTTSAEAPAEMGWWSRAAAKMAIKPQELKPKMPQLTGKRPLPVFMSLSGARHPRTSGARLSACQSNWVPHGSSSSSSRRSSSKSGRGNGSGIGIGSGRKSHARMATG</sequence>
<feature type="compositionally biased region" description="Low complexity" evidence="1">
    <location>
        <begin position="82"/>
        <end position="96"/>
    </location>
</feature>
<evidence type="ECO:0000313" key="3">
    <source>
        <dbReference type="Proteomes" id="UP000008711"/>
    </source>
</evidence>